<organism evidence="1 2">
    <name type="scientific">Euroglyphus maynei</name>
    <name type="common">Mayne's house dust mite</name>
    <dbReference type="NCBI Taxonomy" id="6958"/>
    <lineage>
        <taxon>Eukaryota</taxon>
        <taxon>Metazoa</taxon>
        <taxon>Ecdysozoa</taxon>
        <taxon>Arthropoda</taxon>
        <taxon>Chelicerata</taxon>
        <taxon>Arachnida</taxon>
        <taxon>Acari</taxon>
        <taxon>Acariformes</taxon>
        <taxon>Sarcoptiformes</taxon>
        <taxon>Astigmata</taxon>
        <taxon>Psoroptidia</taxon>
        <taxon>Analgoidea</taxon>
        <taxon>Pyroglyphidae</taxon>
        <taxon>Pyroglyphinae</taxon>
        <taxon>Euroglyphus</taxon>
    </lineage>
</organism>
<gene>
    <name evidence="1" type="ORF">BLA29_008058</name>
</gene>
<evidence type="ECO:0000313" key="1">
    <source>
        <dbReference type="EMBL" id="OTF77065.1"/>
    </source>
</evidence>
<sequence>MATTNHATIAQQSEPYRILESPESVTYKEFELLDATATDGFKVSYRFPRINELAKNLVELMVKCTLKSDDNRNQSRITIQPPTNGLIQFKNVEVCEFEIGFLFE</sequence>
<comment type="caution">
    <text evidence="1">The sequence shown here is derived from an EMBL/GenBank/DDBJ whole genome shotgun (WGS) entry which is preliminary data.</text>
</comment>
<keyword evidence="2" id="KW-1185">Reference proteome</keyword>
<dbReference type="Proteomes" id="UP000194236">
    <property type="component" value="Unassembled WGS sequence"/>
</dbReference>
<dbReference type="EMBL" id="MUJZ01034500">
    <property type="protein sequence ID" value="OTF77065.1"/>
    <property type="molecule type" value="Genomic_DNA"/>
</dbReference>
<proteinExistence type="predicted"/>
<dbReference type="AlphaFoldDB" id="A0A1Y3BCZ3"/>
<evidence type="ECO:0000313" key="2">
    <source>
        <dbReference type="Proteomes" id="UP000194236"/>
    </source>
</evidence>
<name>A0A1Y3BCZ3_EURMA</name>
<protein>
    <submittedName>
        <fullName evidence="1">Uncharacterized protein</fullName>
    </submittedName>
</protein>
<reference evidence="1 2" key="1">
    <citation type="submission" date="2017-03" db="EMBL/GenBank/DDBJ databases">
        <title>Genome Survey of Euroglyphus maynei.</title>
        <authorList>
            <person name="Arlian L.G."/>
            <person name="Morgan M.S."/>
            <person name="Rider S.D."/>
        </authorList>
    </citation>
    <scope>NUCLEOTIDE SEQUENCE [LARGE SCALE GENOMIC DNA]</scope>
    <source>
        <strain evidence="1">Arlian Lab</strain>
        <tissue evidence="1">Whole body</tissue>
    </source>
</reference>
<accession>A0A1Y3BCZ3</accession>